<dbReference type="InterPro" id="IPR021111">
    <property type="entry name" value="Hexamer_Tyr-coord_heme_pr_HTHP"/>
</dbReference>
<dbReference type="AlphaFoldDB" id="A0A1H5ZK63"/>
<dbReference type="EMBL" id="FNVR01000027">
    <property type="protein sequence ID" value="SEG35756.1"/>
    <property type="molecule type" value="Genomic_DNA"/>
</dbReference>
<dbReference type="Gene3D" id="6.10.80.10">
    <property type="entry name" value="Hexameric tyrosine-coordinated heme protein (HTHP)"/>
    <property type="match status" value="1"/>
</dbReference>
<dbReference type="Proteomes" id="UP000236736">
    <property type="component" value="Unassembled WGS sequence"/>
</dbReference>
<accession>A0A1H5ZK63</accession>
<evidence type="ECO:0000313" key="2">
    <source>
        <dbReference type="Proteomes" id="UP000236736"/>
    </source>
</evidence>
<name>A0A1H5ZK63_9BACT</name>
<keyword evidence="2" id="KW-1185">Reference proteome</keyword>
<sequence length="78" mass="8780">MQSSEIYLESLIIATPQEGRNLAIKLARKSIVAIQTDPEIRKKLRVDYAQDTAQLIASAQVIAIEFQTIAMANNYWKS</sequence>
<reference evidence="2" key="1">
    <citation type="submission" date="2016-10" db="EMBL/GenBank/DDBJ databases">
        <authorList>
            <person name="Varghese N."/>
            <person name="Submissions S."/>
        </authorList>
    </citation>
    <scope>NUCLEOTIDE SEQUENCE [LARGE SCALE GENOMIC DNA]</scope>
    <source>
        <strain evidence="2">DSM 17298</strain>
    </source>
</reference>
<dbReference type="STRING" id="1120964.GCA_001313265_06512"/>
<gene>
    <name evidence="1" type="ORF">SAMN03080598_03520</name>
</gene>
<dbReference type="RefSeq" id="WP_103926115.1">
    <property type="nucleotide sequence ID" value="NZ_BBFN01000045.1"/>
</dbReference>
<protein>
    <submittedName>
        <fullName evidence="1">Hexameric tyrosine-coordinated heme protein (HTHP)</fullName>
    </submittedName>
</protein>
<dbReference type="Pfam" id="PF11534">
    <property type="entry name" value="HTHP"/>
    <property type="match status" value="1"/>
</dbReference>
<evidence type="ECO:0000313" key="1">
    <source>
        <dbReference type="EMBL" id="SEG35756.1"/>
    </source>
</evidence>
<organism evidence="1 2">
    <name type="scientific">Algoriphagus boritolerans DSM 17298 = JCM 18970</name>
    <dbReference type="NCBI Taxonomy" id="1120964"/>
    <lineage>
        <taxon>Bacteria</taxon>
        <taxon>Pseudomonadati</taxon>
        <taxon>Bacteroidota</taxon>
        <taxon>Cytophagia</taxon>
        <taxon>Cytophagales</taxon>
        <taxon>Cyclobacteriaceae</taxon>
        <taxon>Algoriphagus</taxon>
    </lineage>
</organism>
<proteinExistence type="predicted"/>
<dbReference type="OrthoDB" id="72286at2"/>
<dbReference type="InterPro" id="IPR038125">
    <property type="entry name" value="HTHP_sf"/>
</dbReference>